<keyword evidence="3" id="KW-1185">Reference proteome</keyword>
<evidence type="ECO:0000313" key="2">
    <source>
        <dbReference type="EMBL" id="CAK0799788.1"/>
    </source>
</evidence>
<reference evidence="2" key="1">
    <citation type="submission" date="2023-10" db="EMBL/GenBank/DDBJ databases">
        <authorList>
            <person name="Chen Y."/>
            <person name="Shah S."/>
            <person name="Dougan E. K."/>
            <person name="Thang M."/>
            <person name="Chan C."/>
        </authorList>
    </citation>
    <scope>NUCLEOTIDE SEQUENCE [LARGE SCALE GENOMIC DNA]</scope>
</reference>
<proteinExistence type="predicted"/>
<accession>A0ABN9Q2B6</accession>
<feature type="transmembrane region" description="Helical" evidence="1">
    <location>
        <begin position="34"/>
        <end position="57"/>
    </location>
</feature>
<dbReference type="Proteomes" id="UP001189429">
    <property type="component" value="Unassembled WGS sequence"/>
</dbReference>
<evidence type="ECO:0000313" key="3">
    <source>
        <dbReference type="Proteomes" id="UP001189429"/>
    </source>
</evidence>
<evidence type="ECO:0000256" key="1">
    <source>
        <dbReference type="SAM" id="Phobius"/>
    </source>
</evidence>
<name>A0ABN9Q2B6_9DINO</name>
<gene>
    <name evidence="2" type="ORF">PCOR1329_LOCUS8129</name>
</gene>
<keyword evidence="1" id="KW-0472">Membrane</keyword>
<dbReference type="EMBL" id="CAUYUJ010002225">
    <property type="protein sequence ID" value="CAK0799788.1"/>
    <property type="molecule type" value="Genomic_DNA"/>
</dbReference>
<comment type="caution">
    <text evidence="2">The sequence shown here is derived from an EMBL/GenBank/DDBJ whole genome shotgun (WGS) entry which is preliminary data.</text>
</comment>
<keyword evidence="1" id="KW-0812">Transmembrane</keyword>
<organism evidence="2 3">
    <name type="scientific">Prorocentrum cordatum</name>
    <dbReference type="NCBI Taxonomy" id="2364126"/>
    <lineage>
        <taxon>Eukaryota</taxon>
        <taxon>Sar</taxon>
        <taxon>Alveolata</taxon>
        <taxon>Dinophyceae</taxon>
        <taxon>Prorocentrales</taxon>
        <taxon>Prorocentraceae</taxon>
        <taxon>Prorocentrum</taxon>
    </lineage>
</organism>
<sequence>MANGTAGTETPWWQHVPVPNFQQVGNDTETLLDIVSRIASAFLVVLIIGLCVAWAWFRRKFHKQPDARGHKSSWTRRHKIREGFYNYCCCGYCCHDFYRRNGFDALQVGRTLRVTLLQAVKIQKQIDIYFEVWTEPSEGYPKNSRVHTRAVGSCSLGGEQLELDWYGDEEEVVLQAVHYSAKQGGDVPLAELRIPRAAVEKYAKELLTGPNDRTGYKASGRRAQSPDSKRGARLFTFRGLTKQEKSLRLQRFGKAKGINAADAVPLLPASITNSLEEHGMAIVTLAEKEILDRDLKDATKTRASSLARKSKGDAEEDHDKVFMEVALKCEFVQPEQFPVGPTTFRSSSFQS</sequence>
<protein>
    <submittedName>
        <fullName evidence="2">Uncharacterized protein</fullName>
    </submittedName>
</protein>
<keyword evidence="1" id="KW-1133">Transmembrane helix</keyword>